<name>A0ACC1J5D3_9FUNG</name>
<proteinExistence type="predicted"/>
<sequence length="160" mass="17752">MSALLANLRPQAPLSTDISTPSDARLFDTVPLADSLTDALLMYAAPDMRPRRETPLASDFASHTYTFDALNQYVSSGQWRALALASQATITQTPDPATALRLWVYRALAVTQLHRTEQVERELQRLSQVARLAQWPFELRVLRATIGPPPVAIDRLSALL</sequence>
<reference evidence="1" key="1">
    <citation type="submission" date="2022-07" db="EMBL/GenBank/DDBJ databases">
        <title>Phylogenomic reconstructions and comparative analyses of Kickxellomycotina fungi.</title>
        <authorList>
            <person name="Reynolds N.K."/>
            <person name="Stajich J.E."/>
            <person name="Barry K."/>
            <person name="Grigoriev I.V."/>
            <person name="Crous P."/>
            <person name="Smith M.E."/>
        </authorList>
    </citation>
    <scope>NUCLEOTIDE SEQUENCE</scope>
    <source>
        <strain evidence="1">NRRL 5244</strain>
    </source>
</reference>
<protein>
    <submittedName>
        <fullName evidence="1">Uncharacterized protein</fullName>
    </submittedName>
</protein>
<evidence type="ECO:0000313" key="1">
    <source>
        <dbReference type="EMBL" id="KAJ1938393.1"/>
    </source>
</evidence>
<organism evidence="1 2">
    <name type="scientific">Linderina macrospora</name>
    <dbReference type="NCBI Taxonomy" id="4868"/>
    <lineage>
        <taxon>Eukaryota</taxon>
        <taxon>Fungi</taxon>
        <taxon>Fungi incertae sedis</taxon>
        <taxon>Zoopagomycota</taxon>
        <taxon>Kickxellomycotina</taxon>
        <taxon>Kickxellomycetes</taxon>
        <taxon>Kickxellales</taxon>
        <taxon>Kickxellaceae</taxon>
        <taxon>Linderina</taxon>
    </lineage>
</organism>
<accession>A0ACC1J5D3</accession>
<gene>
    <name evidence="1" type="ORF">FBU59_004453</name>
</gene>
<dbReference type="Proteomes" id="UP001150603">
    <property type="component" value="Unassembled WGS sequence"/>
</dbReference>
<keyword evidence="2" id="KW-1185">Reference proteome</keyword>
<evidence type="ECO:0000313" key="2">
    <source>
        <dbReference type="Proteomes" id="UP001150603"/>
    </source>
</evidence>
<comment type="caution">
    <text evidence="1">The sequence shown here is derived from an EMBL/GenBank/DDBJ whole genome shotgun (WGS) entry which is preliminary data.</text>
</comment>
<feature type="non-terminal residue" evidence="1">
    <location>
        <position position="160"/>
    </location>
</feature>
<dbReference type="EMBL" id="JANBPW010003189">
    <property type="protein sequence ID" value="KAJ1938393.1"/>
    <property type="molecule type" value="Genomic_DNA"/>
</dbReference>